<feature type="region of interest" description="Disordered" evidence="1">
    <location>
        <begin position="1"/>
        <end position="20"/>
    </location>
</feature>
<evidence type="ECO:0000256" key="1">
    <source>
        <dbReference type="SAM" id="MobiDB-lite"/>
    </source>
</evidence>
<name>A0A5N6J713_9EURO</name>
<dbReference type="AlphaFoldDB" id="A0A5N6J713"/>
<dbReference type="Proteomes" id="UP000326289">
    <property type="component" value="Unassembled WGS sequence"/>
</dbReference>
<dbReference type="EMBL" id="ML732791">
    <property type="protein sequence ID" value="KAB8273987.1"/>
    <property type="molecule type" value="Genomic_DNA"/>
</dbReference>
<accession>A0A5N6J713</accession>
<evidence type="ECO:0000313" key="2">
    <source>
        <dbReference type="EMBL" id="KAB8273987.1"/>
    </source>
</evidence>
<protein>
    <submittedName>
        <fullName evidence="2">Uncharacterized protein</fullName>
    </submittedName>
</protein>
<reference evidence="2 3" key="1">
    <citation type="submission" date="2019-04" db="EMBL/GenBank/DDBJ databases">
        <title>Fungal friends and foes A comparative genomics study of 23 Aspergillus species from section Flavi.</title>
        <authorList>
            <consortium name="DOE Joint Genome Institute"/>
            <person name="Kjaerbolling I."/>
            <person name="Vesth T.C."/>
            <person name="Frisvad J.C."/>
            <person name="Nybo J.L."/>
            <person name="Theobald S."/>
            <person name="Kildgaard S."/>
            <person name="Petersen T.I."/>
            <person name="Kuo A."/>
            <person name="Sato A."/>
            <person name="Lyhne E.K."/>
            <person name="Kogle M.E."/>
            <person name="Wiebenga A."/>
            <person name="Kun R.S."/>
            <person name="Lubbers R.J."/>
            <person name="Makela M.R."/>
            <person name="Barry K."/>
            <person name="Chovatia M."/>
            <person name="Clum A."/>
            <person name="Daum C."/>
            <person name="Haridas S."/>
            <person name="He G."/>
            <person name="LaButti K."/>
            <person name="Lipzen A."/>
            <person name="Mondo S."/>
            <person name="Pangilinan J."/>
            <person name="Riley R."/>
            <person name="Salamov A."/>
            <person name="Simmons B.A."/>
            <person name="Magnuson J.K."/>
            <person name="Henrissat B."/>
            <person name="Mortensen U.H."/>
            <person name="Larsen T.O."/>
            <person name="De vries R.P."/>
            <person name="Grigoriev I.V."/>
            <person name="Machida M."/>
            <person name="Baker S.E."/>
            <person name="Andersen M.R."/>
        </authorList>
    </citation>
    <scope>NUCLEOTIDE SEQUENCE [LARGE SCALE GENOMIC DNA]</scope>
    <source>
        <strain evidence="2 3">CBS 117635</strain>
    </source>
</reference>
<evidence type="ECO:0000313" key="3">
    <source>
        <dbReference type="Proteomes" id="UP000326289"/>
    </source>
</evidence>
<sequence>MVKFSPAPGNGASKRESWPNLTPPHVLSRFHMGSRIGPVAVKPTGSSYEPICLMPPESESGWFKPYGHGWISAVSGGGSSMLLLQKESYPTILSTGKFGGFRGSGYEFSSFLSPVGVRLFRLKSLAPAMKGHRCLRSAADTSILVSSILCVFPCFYVSLLAFPSEPTREGRQPGCHAEGMPYIGAKRCGMCQNVWGKSLFSASELIVKDGGNISHLHHHML</sequence>
<gene>
    <name evidence="2" type="ORF">BDV30DRAFT_209623</name>
</gene>
<organism evidence="2 3">
    <name type="scientific">Aspergillus minisclerotigenes</name>
    <dbReference type="NCBI Taxonomy" id="656917"/>
    <lineage>
        <taxon>Eukaryota</taxon>
        <taxon>Fungi</taxon>
        <taxon>Dikarya</taxon>
        <taxon>Ascomycota</taxon>
        <taxon>Pezizomycotina</taxon>
        <taxon>Eurotiomycetes</taxon>
        <taxon>Eurotiomycetidae</taxon>
        <taxon>Eurotiales</taxon>
        <taxon>Aspergillaceae</taxon>
        <taxon>Aspergillus</taxon>
        <taxon>Aspergillus subgen. Circumdati</taxon>
    </lineage>
</organism>
<keyword evidence="3" id="KW-1185">Reference proteome</keyword>
<proteinExistence type="predicted"/>